<evidence type="ECO:0000256" key="4">
    <source>
        <dbReference type="ARBA" id="ARBA00011881"/>
    </source>
</evidence>
<dbReference type="GO" id="GO:0050334">
    <property type="term" value="F:thiaminase activity"/>
    <property type="evidence" value="ECO:0007669"/>
    <property type="project" value="UniProtKB-EC"/>
</dbReference>
<dbReference type="GO" id="GO:0009228">
    <property type="term" value="P:thiamine biosynthetic process"/>
    <property type="evidence" value="ECO:0007669"/>
    <property type="project" value="UniProtKB-KW"/>
</dbReference>
<dbReference type="OrthoDB" id="34166at2"/>
<dbReference type="InterPro" id="IPR050967">
    <property type="entry name" value="Thiamine_Salvage_TenA"/>
</dbReference>
<protein>
    <recommendedName>
        <fullName evidence="6">Aminopyrimidine aminohydrolase</fullName>
        <ecNumber evidence="5">3.5.99.2</ecNumber>
    </recommendedName>
</protein>
<evidence type="ECO:0000256" key="1">
    <source>
        <dbReference type="ARBA" id="ARBA00001881"/>
    </source>
</evidence>
<gene>
    <name evidence="10" type="ORF">HMPREF1630_07935</name>
</gene>
<evidence type="ECO:0000313" key="10">
    <source>
        <dbReference type="EMBL" id="KGF03200.1"/>
    </source>
</evidence>
<dbReference type="GO" id="GO:0005829">
    <property type="term" value="C:cytosol"/>
    <property type="evidence" value="ECO:0007669"/>
    <property type="project" value="TreeGrafter"/>
</dbReference>
<dbReference type="InterPro" id="IPR004305">
    <property type="entry name" value="Thiaminase-2/PQQC"/>
</dbReference>
<dbReference type="Proteomes" id="UP000029579">
    <property type="component" value="Unassembled WGS sequence"/>
</dbReference>
<name>A0A095WZF8_9FIRM</name>
<accession>A0A095WZF8</accession>
<dbReference type="eggNOG" id="COG0819">
    <property type="taxonomic scope" value="Bacteria"/>
</dbReference>
<sequence>MKFIDYLYEQTRDIWQDLYNHPFIEGLIRGDLEISRFKYYLEEDYIYLWEHVKIFAIGLAKTNNKEIIRKFAYLINNCMENEMAIHRGLMKDFDIDIKEIENRQANLTNLSYSNYRISQSILGGYEEILMVLMACDLGYVNIFRHIDRVNPQAKNHEVYGKFITGYLDPVYLSYVDGTVNEINELSKEMTKEKMDALIEIFKNCLTYELKFWDMVYNKGDLF</sequence>
<evidence type="ECO:0000256" key="6">
    <source>
        <dbReference type="ARBA" id="ARBA00013647"/>
    </source>
</evidence>
<dbReference type="CDD" id="cd19361">
    <property type="entry name" value="TenA_C_HP1287-like"/>
    <property type="match status" value="1"/>
</dbReference>
<evidence type="ECO:0000256" key="2">
    <source>
        <dbReference type="ARBA" id="ARBA00004948"/>
    </source>
</evidence>
<comment type="pathway">
    <text evidence="2">Cofactor biosynthesis; thiamine diphosphate biosynthesis.</text>
</comment>
<dbReference type="RefSeq" id="WP_037328545.1">
    <property type="nucleotide sequence ID" value="NZ_JRMW01000041.1"/>
</dbReference>
<evidence type="ECO:0000256" key="3">
    <source>
        <dbReference type="ARBA" id="ARBA00010264"/>
    </source>
</evidence>
<organism evidence="10 11">
    <name type="scientific">Anaerococcus lactolyticus S7-1-13</name>
    <dbReference type="NCBI Taxonomy" id="1284686"/>
    <lineage>
        <taxon>Bacteria</taxon>
        <taxon>Bacillati</taxon>
        <taxon>Bacillota</taxon>
        <taxon>Tissierellia</taxon>
        <taxon>Tissierellales</taxon>
        <taxon>Peptoniphilaceae</taxon>
        <taxon>Anaerococcus</taxon>
    </lineage>
</organism>
<dbReference type="GO" id="GO:0009229">
    <property type="term" value="P:thiamine diphosphate biosynthetic process"/>
    <property type="evidence" value="ECO:0007669"/>
    <property type="project" value="UniProtKB-UniPathway"/>
</dbReference>
<evidence type="ECO:0000256" key="8">
    <source>
        <dbReference type="ARBA" id="ARBA00048337"/>
    </source>
</evidence>
<comment type="catalytic activity">
    <reaction evidence="8">
        <text>thiamine + H2O = 5-(2-hydroxyethyl)-4-methylthiazole + 4-amino-5-hydroxymethyl-2-methylpyrimidine + H(+)</text>
        <dbReference type="Rhea" id="RHEA:17509"/>
        <dbReference type="ChEBI" id="CHEBI:15377"/>
        <dbReference type="ChEBI" id="CHEBI:15378"/>
        <dbReference type="ChEBI" id="CHEBI:16892"/>
        <dbReference type="ChEBI" id="CHEBI:17957"/>
        <dbReference type="ChEBI" id="CHEBI:18385"/>
        <dbReference type="EC" id="3.5.99.2"/>
    </reaction>
</comment>
<evidence type="ECO:0000256" key="5">
    <source>
        <dbReference type="ARBA" id="ARBA00012684"/>
    </source>
</evidence>
<dbReference type="InterPro" id="IPR016084">
    <property type="entry name" value="Haem_Oase-like_multi-hlx"/>
</dbReference>
<dbReference type="PANTHER" id="PTHR43198">
    <property type="entry name" value="BIFUNCTIONAL TH2 PROTEIN"/>
    <property type="match status" value="1"/>
</dbReference>
<evidence type="ECO:0000259" key="9">
    <source>
        <dbReference type="Pfam" id="PF03070"/>
    </source>
</evidence>
<dbReference type="InterPro" id="IPR027574">
    <property type="entry name" value="Thiaminase_II"/>
</dbReference>
<dbReference type="SUPFAM" id="SSF48613">
    <property type="entry name" value="Heme oxygenase-like"/>
    <property type="match status" value="1"/>
</dbReference>
<keyword evidence="7" id="KW-0784">Thiamine biosynthesis</keyword>
<dbReference type="Gene3D" id="1.20.910.10">
    <property type="entry name" value="Heme oxygenase-like"/>
    <property type="match status" value="1"/>
</dbReference>
<feature type="domain" description="Thiaminase-2/PQQC" evidence="9">
    <location>
        <begin position="9"/>
        <end position="217"/>
    </location>
</feature>
<dbReference type="Pfam" id="PF03070">
    <property type="entry name" value="TENA_THI-4"/>
    <property type="match status" value="1"/>
</dbReference>
<dbReference type="EC" id="3.5.99.2" evidence="5"/>
<dbReference type="AlphaFoldDB" id="A0A095WZF8"/>
<dbReference type="NCBIfam" id="TIGR04306">
    <property type="entry name" value="salvage_TenA"/>
    <property type="match status" value="1"/>
</dbReference>
<evidence type="ECO:0000256" key="7">
    <source>
        <dbReference type="ARBA" id="ARBA00022977"/>
    </source>
</evidence>
<dbReference type="EMBL" id="JRMW01000041">
    <property type="protein sequence ID" value="KGF03200.1"/>
    <property type="molecule type" value="Genomic_DNA"/>
</dbReference>
<dbReference type="PANTHER" id="PTHR43198:SF2">
    <property type="entry name" value="SI:CH1073-67J19.1-RELATED"/>
    <property type="match status" value="1"/>
</dbReference>
<comment type="similarity">
    <text evidence="3">Belongs to the TenA family.</text>
</comment>
<comment type="catalytic activity">
    <reaction evidence="1">
        <text>4-amino-5-aminomethyl-2-methylpyrimidine + H2O = 4-amino-5-hydroxymethyl-2-methylpyrimidine + NH4(+)</text>
        <dbReference type="Rhea" id="RHEA:31799"/>
        <dbReference type="ChEBI" id="CHEBI:15377"/>
        <dbReference type="ChEBI" id="CHEBI:16892"/>
        <dbReference type="ChEBI" id="CHEBI:28938"/>
        <dbReference type="ChEBI" id="CHEBI:63416"/>
        <dbReference type="EC" id="3.5.99.2"/>
    </reaction>
</comment>
<dbReference type="UniPathway" id="UPA00060"/>
<evidence type="ECO:0000313" key="11">
    <source>
        <dbReference type="Proteomes" id="UP000029579"/>
    </source>
</evidence>
<proteinExistence type="inferred from homology"/>
<comment type="caution">
    <text evidence="10">The sequence shown here is derived from an EMBL/GenBank/DDBJ whole genome shotgun (WGS) entry which is preliminary data.</text>
</comment>
<comment type="subunit">
    <text evidence="4">Homotetramer.</text>
</comment>
<reference evidence="10 11" key="1">
    <citation type="submission" date="2014-07" db="EMBL/GenBank/DDBJ databases">
        <authorList>
            <person name="McCorrison J."/>
            <person name="Sanka R."/>
            <person name="Torralba M."/>
            <person name="Gillis M."/>
            <person name="Haft D.H."/>
            <person name="Methe B."/>
            <person name="Sutton G."/>
            <person name="Nelson K.E."/>
        </authorList>
    </citation>
    <scope>NUCLEOTIDE SEQUENCE [LARGE SCALE GENOMIC DNA]</scope>
    <source>
        <strain evidence="10 11">S7-1-13</strain>
    </source>
</reference>